<organism evidence="1">
    <name type="scientific">Gordonia sp. MP11Mi</name>
    <dbReference type="NCBI Taxonomy" id="3022769"/>
    <lineage>
        <taxon>Bacteria</taxon>
        <taxon>Bacillati</taxon>
        <taxon>Actinomycetota</taxon>
        <taxon>Actinomycetes</taxon>
        <taxon>Mycobacteriales</taxon>
        <taxon>Gordoniaceae</taxon>
        <taxon>Gordonia</taxon>
    </lineage>
</organism>
<reference evidence="1" key="1">
    <citation type="submission" date="2023-06" db="EMBL/GenBank/DDBJ databases">
        <title>Gordonia sp. nov. and Pseudochrobactrum sp. nov., two species isolated from the burying beetle Nicrophorus vespilloides.</title>
        <authorList>
            <person name="Poehlein A."/>
            <person name="Guzman J."/>
            <person name="Daniel R."/>
            <person name="Vilcinskas A."/>
        </authorList>
    </citation>
    <scope>NUCLEOTIDE SEQUENCE</scope>
    <source>
        <strain evidence="1">MP11Mi</strain>
    </source>
</reference>
<dbReference type="InterPro" id="IPR058532">
    <property type="entry name" value="YjbR/MT2646/Rv2570-like"/>
</dbReference>
<protein>
    <recommendedName>
        <fullName evidence="2">MmcQ/YjbR family DNA-binding protein</fullName>
    </recommendedName>
</protein>
<dbReference type="Gene3D" id="3.90.1150.30">
    <property type="match status" value="1"/>
</dbReference>
<evidence type="ECO:0000313" key="1">
    <source>
        <dbReference type="EMBL" id="WOC13464.1"/>
    </source>
</evidence>
<dbReference type="InterPro" id="IPR038056">
    <property type="entry name" value="YjbR-like_sf"/>
</dbReference>
<evidence type="ECO:0008006" key="2">
    <source>
        <dbReference type="Google" id="ProtNLM"/>
    </source>
</evidence>
<accession>A0AA97CYH3</accession>
<dbReference type="SUPFAM" id="SSF142906">
    <property type="entry name" value="YjbR-like"/>
    <property type="match status" value="1"/>
</dbReference>
<dbReference type="Pfam" id="PF04237">
    <property type="entry name" value="YjbR"/>
    <property type="match status" value="1"/>
</dbReference>
<gene>
    <name evidence="1" type="ORF">MP11Mi_25650</name>
</gene>
<proteinExistence type="predicted"/>
<dbReference type="EMBL" id="CP128986">
    <property type="protein sequence ID" value="WOC13464.1"/>
    <property type="molecule type" value="Genomic_DNA"/>
</dbReference>
<sequence length="129" mass="14278">MFDTTDEILAQVRARALALPEATEKIAHGRPTFRCGKMFAMYGGSRRGETKTPLDNALLFIPDPGEREALVQDQRFFVPAYVGAYGWLGIDLAHHDAPDDCGWDEVTELLDASFRQIAPKRAIAALDAE</sequence>
<name>A0AA97CYH3_9ACTN</name>
<dbReference type="AlphaFoldDB" id="A0AA97CYH3"/>